<feature type="compositionally biased region" description="Polar residues" evidence="1">
    <location>
        <begin position="213"/>
        <end position="222"/>
    </location>
</feature>
<name>A0A4S8IPR4_MUSBA</name>
<keyword evidence="4" id="KW-1185">Reference proteome</keyword>
<evidence type="ECO:0000313" key="4">
    <source>
        <dbReference type="Proteomes" id="UP000317650"/>
    </source>
</evidence>
<dbReference type="InterPro" id="IPR040387">
    <property type="entry name" value="RIN4/NOI4"/>
</dbReference>
<dbReference type="STRING" id="52838.A0A4S8IPR4"/>
<dbReference type="PANTHER" id="PTHR33159:SF101">
    <property type="entry name" value="OS04G0379600 PROTEIN"/>
    <property type="match status" value="1"/>
</dbReference>
<accession>A0A4S8IPR4</accession>
<sequence>MRKCAAWFIWMQQQAKVPKFGNWETAESVPYTQYFDQARSKNDRKTTTNSNGGTENSKIVSTDVESLVDASSTKTGSNLETTKPKDPRPLRKDAGNINQTDTPVSKEGVVRKPDNKRRSNRTHGGYQGKSVDRAANDPPPSGKKTASEGTPGRIRTTPGDRACGTPHLDVTVPPFAGWDENDPASGEEYTGIFKLIADNRRTPGTPYEPPQPSGQKQESTGTKGCGCLSWISK</sequence>
<protein>
    <recommendedName>
        <fullName evidence="2">RIN4 pathogenic type III effector avirulence factor Avr cleavage site domain-containing protein</fullName>
    </recommendedName>
</protein>
<dbReference type="PANTHER" id="PTHR33159">
    <property type="entry name" value="RPM1-INTERACTING PROTEIN 4 (RIN4) FAMILY PROTEIN"/>
    <property type="match status" value="1"/>
</dbReference>
<dbReference type="Pfam" id="PF05627">
    <property type="entry name" value="AvrRpt-cleavage"/>
    <property type="match status" value="2"/>
</dbReference>
<dbReference type="Proteomes" id="UP000317650">
    <property type="component" value="Chromosome 6"/>
</dbReference>
<dbReference type="GO" id="GO:0005886">
    <property type="term" value="C:plasma membrane"/>
    <property type="evidence" value="ECO:0007669"/>
    <property type="project" value="TreeGrafter"/>
</dbReference>
<organism evidence="3 4">
    <name type="scientific">Musa balbisiana</name>
    <name type="common">Banana</name>
    <dbReference type="NCBI Taxonomy" id="52838"/>
    <lineage>
        <taxon>Eukaryota</taxon>
        <taxon>Viridiplantae</taxon>
        <taxon>Streptophyta</taxon>
        <taxon>Embryophyta</taxon>
        <taxon>Tracheophyta</taxon>
        <taxon>Spermatophyta</taxon>
        <taxon>Magnoliopsida</taxon>
        <taxon>Liliopsida</taxon>
        <taxon>Zingiberales</taxon>
        <taxon>Musaceae</taxon>
        <taxon>Musa</taxon>
    </lineage>
</organism>
<dbReference type="EMBL" id="PYDT01000009">
    <property type="protein sequence ID" value="THU50521.1"/>
    <property type="molecule type" value="Genomic_DNA"/>
</dbReference>
<feature type="domain" description="RIN4 pathogenic type III effector avirulence factor Avr cleavage site" evidence="2">
    <location>
        <begin position="170"/>
        <end position="201"/>
    </location>
</feature>
<reference evidence="3 4" key="1">
    <citation type="journal article" date="2019" name="Nat. Plants">
        <title>Genome sequencing of Musa balbisiana reveals subgenome evolution and function divergence in polyploid bananas.</title>
        <authorList>
            <person name="Yao X."/>
        </authorList>
    </citation>
    <scope>NUCLEOTIDE SEQUENCE [LARGE SCALE GENOMIC DNA]</scope>
    <source>
        <strain evidence="4">cv. DH-PKW</strain>
        <tissue evidence="3">Leaves</tissue>
    </source>
</reference>
<evidence type="ECO:0000259" key="2">
    <source>
        <dbReference type="Pfam" id="PF05627"/>
    </source>
</evidence>
<dbReference type="InterPro" id="IPR008700">
    <property type="entry name" value="TypeIII_avirulence_cleave"/>
</dbReference>
<gene>
    <name evidence="3" type="ORF">C4D60_Mb06t21080</name>
</gene>
<comment type="caution">
    <text evidence="3">The sequence shown here is derived from an EMBL/GenBank/DDBJ whole genome shotgun (WGS) entry which is preliminary data.</text>
</comment>
<feature type="region of interest" description="Disordered" evidence="1">
    <location>
        <begin position="33"/>
        <end position="186"/>
    </location>
</feature>
<feature type="region of interest" description="Disordered" evidence="1">
    <location>
        <begin position="198"/>
        <end position="233"/>
    </location>
</feature>
<dbReference type="AlphaFoldDB" id="A0A4S8IPR4"/>
<proteinExistence type="predicted"/>
<feature type="compositionally biased region" description="Polar residues" evidence="1">
    <location>
        <begin position="58"/>
        <end position="81"/>
    </location>
</feature>
<evidence type="ECO:0000256" key="1">
    <source>
        <dbReference type="SAM" id="MobiDB-lite"/>
    </source>
</evidence>
<feature type="domain" description="RIN4 pathogenic type III effector avirulence factor Avr cleavage site" evidence="2">
    <location>
        <begin position="15"/>
        <end position="40"/>
    </location>
</feature>
<feature type="compositionally biased region" description="Low complexity" evidence="1">
    <location>
        <begin position="47"/>
        <end position="57"/>
    </location>
</feature>
<feature type="compositionally biased region" description="Basic and acidic residues" evidence="1">
    <location>
        <begin position="82"/>
        <end position="94"/>
    </location>
</feature>
<feature type="compositionally biased region" description="Basic and acidic residues" evidence="1">
    <location>
        <begin position="108"/>
        <end position="117"/>
    </location>
</feature>
<evidence type="ECO:0000313" key="3">
    <source>
        <dbReference type="EMBL" id="THU50521.1"/>
    </source>
</evidence>